<feature type="transmembrane region" description="Helical" evidence="1">
    <location>
        <begin position="129"/>
        <end position="147"/>
    </location>
</feature>
<dbReference type="AlphaFoldDB" id="A0A7D7S4U5"/>
<dbReference type="EMBL" id="CP059567">
    <property type="protein sequence ID" value="QMT40306.1"/>
    <property type="molecule type" value="Genomic_DNA"/>
</dbReference>
<name>A0A7D7S4U5_9NEIS</name>
<dbReference type="KEGG" id="nsg:H3L94_10775"/>
<evidence type="ECO:0000256" key="1">
    <source>
        <dbReference type="SAM" id="Phobius"/>
    </source>
</evidence>
<dbReference type="InterPro" id="IPR007418">
    <property type="entry name" value="DUF474"/>
</dbReference>
<evidence type="ECO:0000313" key="3">
    <source>
        <dbReference type="Proteomes" id="UP000514752"/>
    </source>
</evidence>
<organism evidence="2 3">
    <name type="scientific">Neisseria shayeganii</name>
    <dbReference type="NCBI Taxonomy" id="607712"/>
    <lineage>
        <taxon>Bacteria</taxon>
        <taxon>Pseudomonadati</taxon>
        <taxon>Pseudomonadota</taxon>
        <taxon>Betaproteobacteria</taxon>
        <taxon>Neisseriales</taxon>
        <taxon>Neisseriaceae</taxon>
        <taxon>Neisseria</taxon>
    </lineage>
</organism>
<evidence type="ECO:0008006" key="4">
    <source>
        <dbReference type="Google" id="ProtNLM"/>
    </source>
</evidence>
<evidence type="ECO:0000313" key="2">
    <source>
        <dbReference type="EMBL" id="QMT40306.1"/>
    </source>
</evidence>
<feature type="transmembrane region" description="Helical" evidence="1">
    <location>
        <begin position="53"/>
        <end position="71"/>
    </location>
</feature>
<dbReference type="Proteomes" id="UP000514752">
    <property type="component" value="Chromosome"/>
</dbReference>
<keyword evidence="1" id="KW-1133">Transmembrane helix</keyword>
<accession>A0A7D7S4U5</accession>
<dbReference type="RefSeq" id="WP_182121997.1">
    <property type="nucleotide sequence ID" value="NZ_CP059567.1"/>
</dbReference>
<keyword evidence="1" id="KW-0812">Transmembrane</keyword>
<sequence>MSAYAFAHIVHLLCAILFVGGVLFEALVLSVLHTPAVSREVRQAAEKAVSSRAVKIMPWAVMLLFLSGLALAHRYAPLLAAPADNSLGWQLWLKILLAFSVLLHFIAAVRRMRRGTMTAAFSTYIHRAVLLHMLLIVVLAKTMFYLVW</sequence>
<reference evidence="2 3" key="1">
    <citation type="submission" date="2020-07" db="EMBL/GenBank/DDBJ databases">
        <title>Genomic diversity of species in the Neisseriaceae family.</title>
        <authorList>
            <person name="Vincent A.T."/>
            <person name="Bernet E."/>
            <person name="Veyrier F.J."/>
        </authorList>
    </citation>
    <scope>NUCLEOTIDE SEQUENCE [LARGE SCALE GENOMIC DNA]</scope>
    <source>
        <strain evidence="2 3">DSM 22244</strain>
    </source>
</reference>
<feature type="transmembrane region" description="Helical" evidence="1">
    <location>
        <begin position="6"/>
        <end position="32"/>
    </location>
</feature>
<proteinExistence type="predicted"/>
<gene>
    <name evidence="2" type="ORF">H3L94_10775</name>
</gene>
<protein>
    <recommendedName>
        <fullName evidence="4">CopD family protein</fullName>
    </recommendedName>
</protein>
<dbReference type="PIRSF" id="PIRSF015875">
    <property type="entry name" value="UCP015875"/>
    <property type="match status" value="1"/>
</dbReference>
<feature type="transmembrane region" description="Helical" evidence="1">
    <location>
        <begin position="91"/>
        <end position="109"/>
    </location>
</feature>
<keyword evidence="1" id="KW-0472">Membrane</keyword>